<dbReference type="SUPFAM" id="SSF110849">
    <property type="entry name" value="ParB/Sulfiredoxin"/>
    <property type="match status" value="1"/>
</dbReference>
<evidence type="ECO:0000313" key="6">
    <source>
        <dbReference type="Proteomes" id="UP000682928"/>
    </source>
</evidence>
<protein>
    <submittedName>
        <fullName evidence="5">Chromosome partitioning protein ParB</fullName>
    </submittedName>
</protein>
<dbReference type="PANTHER" id="PTHR38973">
    <property type="entry name" value="PLASMID PARTITIONING CONTROL PROTEIN-RELATED"/>
    <property type="match status" value="1"/>
</dbReference>
<dbReference type="Gene3D" id="1.10.10.2830">
    <property type="match status" value="1"/>
</dbReference>
<organism evidence="5 6">
    <name type="scientific">Enterobacter kobei</name>
    <dbReference type="NCBI Taxonomy" id="208224"/>
    <lineage>
        <taxon>Bacteria</taxon>
        <taxon>Pseudomonadati</taxon>
        <taxon>Pseudomonadota</taxon>
        <taxon>Gammaproteobacteria</taxon>
        <taxon>Enterobacterales</taxon>
        <taxon>Enterobacteriaceae</taxon>
        <taxon>Enterobacter</taxon>
        <taxon>Enterobacter cloacae complex</taxon>
    </lineage>
</organism>
<dbReference type="InterPro" id="IPR003115">
    <property type="entry name" value="ParB_N"/>
</dbReference>
<evidence type="ECO:0000256" key="1">
    <source>
        <dbReference type="ARBA" id="ARBA00006295"/>
    </source>
</evidence>
<dbReference type="Gene3D" id="6.10.140.1550">
    <property type="match status" value="1"/>
</dbReference>
<evidence type="ECO:0000256" key="2">
    <source>
        <dbReference type="ARBA" id="ARBA00023125"/>
    </source>
</evidence>
<feature type="domain" description="ParB-like N-terminal" evidence="4">
    <location>
        <begin position="64"/>
        <end position="151"/>
    </location>
</feature>
<dbReference type="RefSeq" id="WP_088222246.1">
    <property type="nucleotide sequence ID" value="NZ_AP024591.1"/>
</dbReference>
<comment type="similarity">
    <text evidence="1">Belongs to the ParB family.</text>
</comment>
<dbReference type="NCBIfam" id="TIGR00180">
    <property type="entry name" value="parB_part"/>
    <property type="match status" value="1"/>
</dbReference>
<dbReference type="InterPro" id="IPR040873">
    <property type="entry name" value="SoPB_HTH"/>
</dbReference>
<dbReference type="InterPro" id="IPR004437">
    <property type="entry name" value="ParB/RepB/Spo0J"/>
</dbReference>
<accession>A0AA86JB63</accession>
<gene>
    <name evidence="5" type="ORF">ENKO_43520</name>
</gene>
<dbReference type="AlphaFoldDB" id="A0AA86JB63"/>
<feature type="region of interest" description="Disordered" evidence="3">
    <location>
        <begin position="1"/>
        <end position="22"/>
    </location>
</feature>
<dbReference type="InterPro" id="IPR036086">
    <property type="entry name" value="ParB/Sulfiredoxin_sf"/>
</dbReference>
<name>A0AA86JB63_9ENTR</name>
<dbReference type="SMART" id="SM00470">
    <property type="entry name" value="ParB"/>
    <property type="match status" value="1"/>
</dbReference>
<reference evidence="5" key="1">
    <citation type="submission" date="2021-04" db="EMBL/GenBank/DDBJ databases">
        <title>Difference and commonality of drug resistance evolution in various bacteria. and drug sensitivity profiles.</title>
        <authorList>
            <person name="Maeda T."/>
            <person name="Shibai A."/>
            <person name="Kawada K."/>
            <person name="Kotani H."/>
            <person name="Tarusawa Y."/>
            <person name="Tanabe K."/>
            <person name="Furusawa C."/>
        </authorList>
    </citation>
    <scope>NUCLEOTIDE SEQUENCE</scope>
    <source>
        <strain evidence="5">JCM 8580</strain>
        <plasmid evidence="5">pENKO-1</plasmid>
    </source>
</reference>
<evidence type="ECO:0000256" key="3">
    <source>
        <dbReference type="SAM" id="MobiDB-lite"/>
    </source>
</evidence>
<dbReference type="Pfam" id="PF18090">
    <property type="entry name" value="SoPB_HTH"/>
    <property type="match status" value="1"/>
</dbReference>
<dbReference type="CDD" id="cd16394">
    <property type="entry name" value="sopB_N"/>
    <property type="match status" value="1"/>
</dbReference>
<dbReference type="GO" id="GO:0003677">
    <property type="term" value="F:DNA binding"/>
    <property type="evidence" value="ECO:0007669"/>
    <property type="project" value="UniProtKB-KW"/>
</dbReference>
<dbReference type="PANTHER" id="PTHR38973:SF2">
    <property type="entry name" value="PARB_REPB_SPO0J FAMILY PLASMID PARTITION PROTEIN"/>
    <property type="match status" value="1"/>
</dbReference>
<evidence type="ECO:0000259" key="4">
    <source>
        <dbReference type="SMART" id="SM00470"/>
    </source>
</evidence>
<dbReference type="NCBIfam" id="NF010252">
    <property type="entry name" value="PRK13698.1"/>
    <property type="match status" value="1"/>
</dbReference>
<proteinExistence type="inferred from homology"/>
<keyword evidence="5" id="KW-0614">Plasmid</keyword>
<dbReference type="Proteomes" id="UP000682928">
    <property type="component" value="Plasmid pENKO-1"/>
</dbReference>
<evidence type="ECO:0000313" key="5">
    <source>
        <dbReference type="EMBL" id="BCU57758.1"/>
    </source>
</evidence>
<geneLocation type="plasmid" evidence="5 6">
    <name>pENKO-1</name>
</geneLocation>
<sequence>MKRAPIIPRTSSSVSKESDSAPAAPMVDALISRVGALTKGNTISLPVCGRDVKFTLETLDAGRVQKETRVWVGNERDQELLNESSLDDLIPSFLSSGQQNPALGRRINGTIEVADGSRRRMAAITTNSEYRILVGDLDDEQMDALCRLGNDYRPTSAYERGKRYSRLLENKFNGNVSALAERENLSRISILRCMNTAKLPREVVSLFAHPGELSARAGEQLANFFEKNERVLISNVQLLAQKKLTGELLEAEEIIRSLQSLSLMKAEQKPQSIRKKFAPGASAKYQGDKVVVSLDISKIPQDVVTRIEEILSELSVTTT</sequence>
<dbReference type="EMBL" id="AP024591">
    <property type="protein sequence ID" value="BCU57758.1"/>
    <property type="molecule type" value="Genomic_DNA"/>
</dbReference>
<dbReference type="SUPFAM" id="SSF109709">
    <property type="entry name" value="KorB DNA-binding domain-like"/>
    <property type="match status" value="1"/>
</dbReference>
<keyword evidence="2" id="KW-0238">DNA-binding</keyword>